<dbReference type="Gene3D" id="1.10.150.910">
    <property type="match status" value="1"/>
</dbReference>
<keyword evidence="2" id="KW-0539">Nucleus</keyword>
<dbReference type="InterPro" id="IPR018846">
    <property type="entry name" value="Beta-prop_RSE1/DDB1/CPSF1_1st"/>
</dbReference>
<dbReference type="InterPro" id="IPR050358">
    <property type="entry name" value="RSE1/DDB1/CFT1"/>
</dbReference>
<dbReference type="Pfam" id="PF03178">
    <property type="entry name" value="CPSF_A"/>
    <property type="match status" value="1"/>
</dbReference>
<dbReference type="PANTHER" id="PTHR10644">
    <property type="entry name" value="DNA REPAIR/RNA PROCESSING CPSF FAMILY"/>
    <property type="match status" value="1"/>
</dbReference>
<evidence type="ECO:0000259" key="5">
    <source>
        <dbReference type="Pfam" id="PF23726"/>
    </source>
</evidence>
<name>A0A1I8A556_9BILA</name>
<dbReference type="Pfam" id="PF23726">
    <property type="entry name" value="Beta-prop_RSE1_2nd"/>
    <property type="match status" value="1"/>
</dbReference>
<evidence type="ECO:0000256" key="2">
    <source>
        <dbReference type="ARBA" id="ARBA00023242"/>
    </source>
</evidence>
<dbReference type="InterPro" id="IPR036322">
    <property type="entry name" value="WD40_repeat_dom_sf"/>
</dbReference>
<accession>A0A1I8A556</accession>
<dbReference type="AlphaFoldDB" id="A0A1I8A556"/>
<reference evidence="7" key="1">
    <citation type="submission" date="2016-11" db="UniProtKB">
        <authorList>
            <consortium name="WormBaseParasite"/>
        </authorList>
    </citation>
    <scope>IDENTIFICATION</scope>
</reference>
<dbReference type="Pfam" id="PF10433">
    <property type="entry name" value="Beta-prop_RSE1_1st"/>
    <property type="match status" value="1"/>
</dbReference>
<dbReference type="WBParaSite" id="L893_g3268.t1">
    <property type="protein sequence ID" value="L893_g3268.t1"/>
    <property type="gene ID" value="L893_g3268"/>
</dbReference>
<evidence type="ECO:0000256" key="1">
    <source>
        <dbReference type="ARBA" id="ARBA00004123"/>
    </source>
</evidence>
<dbReference type="InterPro" id="IPR058543">
    <property type="entry name" value="Beta-prop_RSE1/DDB1/CPSF1_2nd"/>
</dbReference>
<dbReference type="InterPro" id="IPR015943">
    <property type="entry name" value="WD40/YVTN_repeat-like_dom_sf"/>
</dbReference>
<evidence type="ECO:0000313" key="7">
    <source>
        <dbReference type="WBParaSite" id="L893_g3268.t1"/>
    </source>
</evidence>
<protein>
    <submittedName>
        <fullName evidence="7">CPSF_A domain-containing protein</fullName>
    </submittedName>
</protein>
<keyword evidence="6" id="KW-1185">Reference proteome</keyword>
<dbReference type="Proteomes" id="UP000095287">
    <property type="component" value="Unplaced"/>
</dbReference>
<feature type="domain" description="RSE1/DDB1/CPSF1 first beta-propeller" evidence="4">
    <location>
        <begin position="14"/>
        <end position="353"/>
    </location>
</feature>
<dbReference type="SUPFAM" id="SSF50978">
    <property type="entry name" value="WD40 repeat-like"/>
    <property type="match status" value="2"/>
</dbReference>
<dbReference type="GO" id="GO:0003676">
    <property type="term" value="F:nucleic acid binding"/>
    <property type="evidence" value="ECO:0007669"/>
    <property type="project" value="InterPro"/>
</dbReference>
<feature type="domain" description="RSE1/DDB1/CPSF1 C-terminal" evidence="3">
    <location>
        <begin position="784"/>
        <end position="1103"/>
    </location>
</feature>
<comment type="subcellular location">
    <subcellularLocation>
        <location evidence="1">Nucleus</location>
    </subcellularLocation>
</comment>
<evidence type="ECO:0000259" key="4">
    <source>
        <dbReference type="Pfam" id="PF10433"/>
    </source>
</evidence>
<dbReference type="Gene3D" id="2.130.10.10">
    <property type="entry name" value="YVTN repeat-like/Quinoprotein amine dehydrogenase"/>
    <property type="match status" value="3"/>
</dbReference>
<proteinExistence type="predicted"/>
<dbReference type="InterPro" id="IPR004871">
    <property type="entry name" value="RSE1/DDB1/CPSF1_C"/>
</dbReference>
<dbReference type="GO" id="GO:0005634">
    <property type="term" value="C:nucleus"/>
    <property type="evidence" value="ECO:0007669"/>
    <property type="project" value="UniProtKB-SubCell"/>
</dbReference>
<organism evidence="6 7">
    <name type="scientific">Steinernema glaseri</name>
    <dbReference type="NCBI Taxonomy" id="37863"/>
    <lineage>
        <taxon>Eukaryota</taxon>
        <taxon>Metazoa</taxon>
        <taxon>Ecdysozoa</taxon>
        <taxon>Nematoda</taxon>
        <taxon>Chromadorea</taxon>
        <taxon>Rhabditida</taxon>
        <taxon>Tylenchina</taxon>
        <taxon>Panagrolaimomorpha</taxon>
        <taxon>Strongyloidoidea</taxon>
        <taxon>Steinernematidae</taxon>
        <taxon>Steinernema</taxon>
    </lineage>
</organism>
<evidence type="ECO:0000313" key="6">
    <source>
        <dbReference type="Proteomes" id="UP000095287"/>
    </source>
</evidence>
<evidence type="ECO:0000259" key="3">
    <source>
        <dbReference type="Pfam" id="PF03178"/>
    </source>
</evidence>
<sequence>MAYNYIASAQKPTVVTHSVVGKFRSEDNVELVVARINRLELLRADERGLKTLFEYSIYGRIVHLAKFRKQGEKLDSLIVLTLKLDLAILKFNEDGDLVPRCHGNLSDRIGRPAECGILLTVHPTRGILAIHQSDGMLRLVFWEEGETFRSYNVRISDLKIVDIQFIYDADEQDREGKYRLAMIYDENARHIRVVDIKFEQNDTILSDTWNLYDVDADILIPIPAPIGGFVFVGEDSITYHKNEHSCDGTLLPLIHGKFSCYDGLEGSPGQYLLGDMSGKLYMIAMHVDEENGRPAIQDITINPLGNIGQPECISYVDNGVIFIGSRFSDNELICIVPEKDSDGSHLRLVDSFPNLGPITDMQILHKDNEINLITCSGAFQDGSLRVVRNGIGVDKIVTIDIERVVGIFPLALGANSKLHTHLVLAHFHETRFLAVEGQEFEDVTERMSLYIAEQQTIWMGVMPGNFVVQVTDRQIRSIKNEEIINEVFENPISCVSVNDSFGQLMVASANKIFYYQYTESGEIRKIFEQQMDNEVACIDISPFEENETSKIFCIGFWTIKQVRLYTLNAEPAEITRVSLGDRDILRSILMVKMEHTAYVIASLADGSIQYLIADFENSSLTDHKRATLGRLPIKLVKFYSKGHATVFACGDRPTLLFSSKRKLVLSSVNLKLVETMCSFNAEEFRDTSIFISHTDMIIGTVDEIQKLHIRKINAGETVRRIVVQEENRTSAILTMRTERRVLTERLECSPSFSNTCKKVEHSVIPDHGIGQDITLGMMVNIHSICILDESYQPFYVHELGPCEHAMSLHSMKLGMSEKPYYVLGTALAHPDETECRGGRIMMFEVVSTTKRGKTTKRAKLVCQKVLKGAVYSISDLLYEDKMVASVNSAIRLFELNKDKTLTQACEPFVNFMTCIAVKTQDHFIIGGDIMRSITVLRFLPEREELVEVARDFETNWMTALEFIDERTFIGAENNYNLFVLHHDLTGKTEEEQHRLKTVGQYYLGEMVNVFRRGILLNAPLDSSVKVSNPVVAGTVDGSIYIIAQLEENIFEYLRALQTKFSKQALNCMRISHAKYREFHTETRKLICKENCGFIDGDLLEGILDMPTEDIATLMKGVYIKGPNSTIADTELSVEELTKIIEDLSRIH</sequence>
<feature type="domain" description="RSE1/DDB1/CPSF1 second beta-propeller" evidence="5">
    <location>
        <begin position="394"/>
        <end position="700"/>
    </location>
</feature>